<dbReference type="EMBL" id="CM047738">
    <property type="protein sequence ID" value="KAJ0044824.1"/>
    <property type="molecule type" value="Genomic_DNA"/>
</dbReference>
<reference evidence="2" key="1">
    <citation type="journal article" date="2023" name="G3 (Bethesda)">
        <title>Genome assembly and association tests identify interacting loci associated with vigor, precocity, and sex in interspecific pistachio rootstocks.</title>
        <authorList>
            <person name="Palmer W."/>
            <person name="Jacygrad E."/>
            <person name="Sagayaradj S."/>
            <person name="Cavanaugh K."/>
            <person name="Han R."/>
            <person name="Bertier L."/>
            <person name="Beede B."/>
            <person name="Kafkas S."/>
            <person name="Golino D."/>
            <person name="Preece J."/>
            <person name="Michelmore R."/>
        </authorList>
    </citation>
    <scope>NUCLEOTIDE SEQUENCE [LARGE SCALE GENOMIC DNA]</scope>
</reference>
<comment type="caution">
    <text evidence="1">The sequence shown here is derived from an EMBL/GenBank/DDBJ whole genome shotgun (WGS) entry which is preliminary data.</text>
</comment>
<accession>A0ACC0Z327</accession>
<proteinExistence type="predicted"/>
<organism evidence="1 2">
    <name type="scientific">Pistacia integerrima</name>
    <dbReference type="NCBI Taxonomy" id="434235"/>
    <lineage>
        <taxon>Eukaryota</taxon>
        <taxon>Viridiplantae</taxon>
        <taxon>Streptophyta</taxon>
        <taxon>Embryophyta</taxon>
        <taxon>Tracheophyta</taxon>
        <taxon>Spermatophyta</taxon>
        <taxon>Magnoliopsida</taxon>
        <taxon>eudicotyledons</taxon>
        <taxon>Gunneridae</taxon>
        <taxon>Pentapetalae</taxon>
        <taxon>rosids</taxon>
        <taxon>malvids</taxon>
        <taxon>Sapindales</taxon>
        <taxon>Anacardiaceae</taxon>
        <taxon>Pistacia</taxon>
    </lineage>
</organism>
<evidence type="ECO:0000313" key="1">
    <source>
        <dbReference type="EMBL" id="KAJ0044824.1"/>
    </source>
</evidence>
<dbReference type="Proteomes" id="UP001163603">
    <property type="component" value="Chromosome 3"/>
</dbReference>
<protein>
    <submittedName>
        <fullName evidence="1">Uncharacterized protein</fullName>
    </submittedName>
</protein>
<name>A0ACC0Z327_9ROSI</name>
<keyword evidence="2" id="KW-1185">Reference proteome</keyword>
<gene>
    <name evidence="1" type="ORF">Pint_04760</name>
</gene>
<sequence length="219" mass="24885">METHLGRFSLCIGLPVEYIIVKLLINRVQIINVKNSAGLTAFDMLKYKIQSHPELEEVLHKCSSLEVPSFSREKIVDYLRNTINEPRPSESTSWFYCRRFFHELARFYYRRKKSTTNEIRNIVLVVAVLIATATYQVALAPEDTDTKPEELTVANATATNGTTTEGNPFLPDFFLFPEILKSSAAQIFIPIGHFAFDFVWSAVSGFEFLSSSLEHPPSL</sequence>
<evidence type="ECO:0000313" key="2">
    <source>
        <dbReference type="Proteomes" id="UP001163603"/>
    </source>
</evidence>